<dbReference type="PANTHER" id="PTHR30069">
    <property type="entry name" value="TONB-DEPENDENT OUTER MEMBRANE RECEPTOR"/>
    <property type="match status" value="1"/>
</dbReference>
<dbReference type="PANTHER" id="PTHR30069:SF39">
    <property type="entry name" value="BLL6183 PROTEIN"/>
    <property type="match status" value="1"/>
</dbReference>
<evidence type="ECO:0000256" key="2">
    <source>
        <dbReference type="ARBA" id="ARBA00022448"/>
    </source>
</evidence>
<keyword evidence="2 8" id="KW-0813">Transport</keyword>
<evidence type="ECO:0000256" key="9">
    <source>
        <dbReference type="RuleBase" id="RU003357"/>
    </source>
</evidence>
<feature type="domain" description="TonB-dependent receptor-like beta-barrel" evidence="11">
    <location>
        <begin position="252"/>
        <end position="717"/>
    </location>
</feature>
<evidence type="ECO:0000256" key="3">
    <source>
        <dbReference type="ARBA" id="ARBA00022452"/>
    </source>
</evidence>
<gene>
    <name evidence="13" type="ORF">HELGO_WM21455</name>
</gene>
<feature type="domain" description="TonB-dependent receptor plug" evidence="12">
    <location>
        <begin position="48"/>
        <end position="161"/>
    </location>
</feature>
<proteinExistence type="inferred from homology"/>
<dbReference type="InterPro" id="IPR036942">
    <property type="entry name" value="Beta-barrel_TonB_sf"/>
</dbReference>
<evidence type="ECO:0000259" key="11">
    <source>
        <dbReference type="Pfam" id="PF00593"/>
    </source>
</evidence>
<sequence length="768" mass="82729">MGYQKTYISYLALAASMSGLSAIAIAEDELDAIDVVAPTPLHGVELPKDQIPVNVQTATADDIEKSQSVDLTDFMNKQLGSVTINSAQNNPFQPDIQYRGFSASPLLGLPQGMSAHMDGVRLNAPFGDNIHWDTIPMSAISSINLMPGSNPLFGLNTLGGALSLQTKNGFTHPGHSIQAYSGSFNRHALEFESGGNTGENSYFVTGNWLREDGWRDHSESEVKQLFANVGKKTDSTTVDLSLSLADTDLNGNGSAPVELIEIDREAVFTWPDNTQNDSQLLNLRGSHWLNDDLMLSGNVFYRNSDTNTFNGDGLPYEEADEDAGDERLVNDDGDFVQDQFGNILEGDDFSGVNNRGVLEEESGGFNAQMTFLKDLGEKENQLVVGVGLDRGDSSFKSSVEVVELTDDRGTTQTGIFVPDDEVSVTSKNRNYSVFFTDTVTVTDKLSATLSGRYNNTEIKVRDKLDATSTINADHGFNRFNPAAGLTYQTTDSSNVYLNYSESSRAPTPSELGCSDPDDPCTLPNAFLADPPLDQVVSKSIEAGIRGKLGSNVSWNAGIYNATNEDDIIFISTGGTTGNAGYFDNVGDTRRQGLELGLTGKADKLSFGVNYSYVDAEFKTPLTISSPNHPLADGNGDISVQSGDKIPSIPAHNLKLTTNYAVSPKLSIGGNAIYNSGQYYRGDEANLLGKIDGYSVVNLRADYKINPKVKLFTKVDNVFDEEYSSFGLLGEPDEVFDGSGVGSSPAMDNPRFEGAGAPRAAWLGVKVSL</sequence>
<keyword evidence="5 9" id="KW-0798">TonB box</keyword>
<comment type="similarity">
    <text evidence="8 9">Belongs to the TonB-dependent receptor family.</text>
</comment>
<dbReference type="Pfam" id="PF07715">
    <property type="entry name" value="Plug"/>
    <property type="match status" value="1"/>
</dbReference>
<dbReference type="Pfam" id="PF00593">
    <property type="entry name" value="TonB_dep_Rec_b-barrel"/>
    <property type="match status" value="1"/>
</dbReference>
<evidence type="ECO:0000256" key="5">
    <source>
        <dbReference type="ARBA" id="ARBA00023077"/>
    </source>
</evidence>
<name>A0A6S6U3H8_9GAMM</name>
<dbReference type="GO" id="GO:0009279">
    <property type="term" value="C:cell outer membrane"/>
    <property type="evidence" value="ECO:0007669"/>
    <property type="project" value="UniProtKB-SubCell"/>
</dbReference>
<dbReference type="AlphaFoldDB" id="A0A6S6U3H8"/>
<dbReference type="EMBL" id="CACVAY010000116">
    <property type="protein sequence ID" value="CAA6823810.1"/>
    <property type="molecule type" value="Genomic_DNA"/>
</dbReference>
<evidence type="ECO:0000256" key="10">
    <source>
        <dbReference type="SAM" id="SignalP"/>
    </source>
</evidence>
<keyword evidence="4 8" id="KW-0812">Transmembrane</keyword>
<protein>
    <submittedName>
        <fullName evidence="13">Outer membrane receptor proteins, mostly Fe transport</fullName>
    </submittedName>
</protein>
<evidence type="ECO:0000259" key="12">
    <source>
        <dbReference type="Pfam" id="PF07715"/>
    </source>
</evidence>
<keyword evidence="13" id="KW-0675">Receptor</keyword>
<keyword evidence="6 8" id="KW-0472">Membrane</keyword>
<dbReference type="Gene3D" id="2.170.130.10">
    <property type="entry name" value="TonB-dependent receptor, plug domain"/>
    <property type="match status" value="1"/>
</dbReference>
<comment type="subcellular location">
    <subcellularLocation>
        <location evidence="1 8">Cell outer membrane</location>
        <topology evidence="1 8">Multi-pass membrane protein</topology>
    </subcellularLocation>
</comment>
<dbReference type="InterPro" id="IPR012910">
    <property type="entry name" value="Plug_dom"/>
</dbReference>
<dbReference type="GO" id="GO:0044718">
    <property type="term" value="P:siderophore transmembrane transport"/>
    <property type="evidence" value="ECO:0007669"/>
    <property type="project" value="TreeGrafter"/>
</dbReference>
<dbReference type="SUPFAM" id="SSF56935">
    <property type="entry name" value="Porins"/>
    <property type="match status" value="1"/>
</dbReference>
<dbReference type="CDD" id="cd01347">
    <property type="entry name" value="ligand_gated_channel"/>
    <property type="match status" value="1"/>
</dbReference>
<keyword evidence="3 8" id="KW-1134">Transmembrane beta strand</keyword>
<dbReference type="Gene3D" id="2.40.170.20">
    <property type="entry name" value="TonB-dependent receptor, beta-barrel domain"/>
    <property type="match status" value="1"/>
</dbReference>
<dbReference type="PROSITE" id="PS52016">
    <property type="entry name" value="TONB_DEPENDENT_REC_3"/>
    <property type="match status" value="1"/>
</dbReference>
<dbReference type="InterPro" id="IPR000531">
    <property type="entry name" value="Beta-barrel_TonB"/>
</dbReference>
<evidence type="ECO:0000256" key="6">
    <source>
        <dbReference type="ARBA" id="ARBA00023136"/>
    </source>
</evidence>
<evidence type="ECO:0000313" key="13">
    <source>
        <dbReference type="EMBL" id="CAA6823810.1"/>
    </source>
</evidence>
<accession>A0A6S6U3H8</accession>
<feature type="signal peptide" evidence="10">
    <location>
        <begin position="1"/>
        <end position="26"/>
    </location>
</feature>
<keyword evidence="10" id="KW-0732">Signal</keyword>
<evidence type="ECO:0000256" key="4">
    <source>
        <dbReference type="ARBA" id="ARBA00022692"/>
    </source>
</evidence>
<evidence type="ECO:0000256" key="7">
    <source>
        <dbReference type="ARBA" id="ARBA00023237"/>
    </source>
</evidence>
<evidence type="ECO:0000256" key="8">
    <source>
        <dbReference type="PROSITE-ProRule" id="PRU01360"/>
    </source>
</evidence>
<dbReference type="GO" id="GO:0015344">
    <property type="term" value="F:siderophore uptake transmembrane transporter activity"/>
    <property type="evidence" value="ECO:0007669"/>
    <property type="project" value="TreeGrafter"/>
</dbReference>
<organism evidence="13">
    <name type="scientific">uncultured Thiotrichaceae bacterium</name>
    <dbReference type="NCBI Taxonomy" id="298394"/>
    <lineage>
        <taxon>Bacteria</taxon>
        <taxon>Pseudomonadati</taxon>
        <taxon>Pseudomonadota</taxon>
        <taxon>Gammaproteobacteria</taxon>
        <taxon>Thiotrichales</taxon>
        <taxon>Thiotrichaceae</taxon>
        <taxon>environmental samples</taxon>
    </lineage>
</organism>
<keyword evidence="7 8" id="KW-0998">Cell outer membrane</keyword>
<dbReference type="InterPro" id="IPR037066">
    <property type="entry name" value="Plug_dom_sf"/>
</dbReference>
<evidence type="ECO:0000256" key="1">
    <source>
        <dbReference type="ARBA" id="ARBA00004571"/>
    </source>
</evidence>
<feature type="chain" id="PRO_5028050642" evidence="10">
    <location>
        <begin position="27"/>
        <end position="768"/>
    </location>
</feature>
<dbReference type="InterPro" id="IPR039426">
    <property type="entry name" value="TonB-dep_rcpt-like"/>
</dbReference>
<reference evidence="13" key="1">
    <citation type="submission" date="2020-01" db="EMBL/GenBank/DDBJ databases">
        <authorList>
            <person name="Meier V. D."/>
            <person name="Meier V D."/>
        </authorList>
    </citation>
    <scope>NUCLEOTIDE SEQUENCE</scope>
    <source>
        <strain evidence="13">HLG_WM_MAG_07</strain>
    </source>
</reference>